<dbReference type="EMBL" id="GGEC01092978">
    <property type="protein sequence ID" value="MBX73462.1"/>
    <property type="molecule type" value="Transcribed_RNA"/>
</dbReference>
<accession>A0A2P2R2J5</accession>
<organism evidence="1">
    <name type="scientific">Rhizophora mucronata</name>
    <name type="common">Asiatic mangrove</name>
    <dbReference type="NCBI Taxonomy" id="61149"/>
    <lineage>
        <taxon>Eukaryota</taxon>
        <taxon>Viridiplantae</taxon>
        <taxon>Streptophyta</taxon>
        <taxon>Embryophyta</taxon>
        <taxon>Tracheophyta</taxon>
        <taxon>Spermatophyta</taxon>
        <taxon>Magnoliopsida</taxon>
        <taxon>eudicotyledons</taxon>
        <taxon>Gunneridae</taxon>
        <taxon>Pentapetalae</taxon>
        <taxon>rosids</taxon>
        <taxon>fabids</taxon>
        <taxon>Malpighiales</taxon>
        <taxon>Rhizophoraceae</taxon>
        <taxon>Rhizophora</taxon>
    </lineage>
</organism>
<proteinExistence type="predicted"/>
<name>A0A2P2R2J5_RHIMU</name>
<reference evidence="1" key="1">
    <citation type="submission" date="2018-02" db="EMBL/GenBank/DDBJ databases">
        <title>Rhizophora mucronata_Transcriptome.</title>
        <authorList>
            <person name="Meera S.P."/>
            <person name="Sreeshan A."/>
            <person name="Augustine A."/>
        </authorList>
    </citation>
    <scope>NUCLEOTIDE SEQUENCE</scope>
    <source>
        <tissue evidence="1">Leaf</tissue>
    </source>
</reference>
<evidence type="ECO:0000313" key="1">
    <source>
        <dbReference type="EMBL" id="MBX73462.1"/>
    </source>
</evidence>
<sequence length="29" mass="3631">MWVGFNSRTFNKSDHVFIYIFFFFVSYCK</sequence>
<protein>
    <submittedName>
        <fullName evidence="1">Uncharacterized protein</fullName>
    </submittedName>
</protein>
<dbReference type="AlphaFoldDB" id="A0A2P2R2J5"/>